<keyword evidence="1" id="KW-0732">Signal</keyword>
<reference evidence="2 3" key="1">
    <citation type="submission" date="2023-07" db="EMBL/GenBank/DDBJ databases">
        <authorList>
            <person name="Lian W.-H."/>
        </authorList>
    </citation>
    <scope>NUCLEOTIDE SEQUENCE [LARGE SCALE GENOMIC DNA]</scope>
    <source>
        <strain evidence="2 3">SYSU DXS3180</strain>
    </source>
</reference>
<sequence length="678" mass="79305">MYNRKGILFLFMLIAFAFSFKSVHAQQPTLTLPGANQSQVTYDNQGRPIKRSKDSLTLKHRDQFEDSITINFKYFDSSRIHRLDSSISDFRAKYPLPYTYNDLGNYGTAAYSLLFKPYMKPGFDPGFHSFDIYQFTLEGTRFFQTTRPYTELAYLLGSKSEQMINLLHTQNRQSNFNFAFEYRFLNAPGTYRSQNTSHNNIRFNSFYQTSNKRYGIYFIFISNNLKSSENGGVIDEKKLDSLQLGDPYELQTRIGNGNGTSRNFFNTNIVTGTQYKNNTIFFRHYYDLGKKDSLVTDSITYKLFYPRLRLQHTFSYTNAQYIFQDYLPVPASYVAFFNYYNASDSVRFKDTWKNMTNELSILTFPEKNNLNQFLKLGIVFQSLKGQFDTIRDASLSNIYVTGEYRNRTRNQKWDVLANAQFYVGGNYIGDYSAYISLSRSLGKKVGTLEAGFQNVNRTPSYIYNNPTTFPVIMGKDFNKENTTRIFANLYLPTLQLKLTGNYYIVSNYSYFDNFFEPKQESTLFNILQLGGEKKFRLSRLFNWYTELYLQQPAGNPPVNLPNVLTRNRIALEGNFYKNLFLSTGFEVRYYTPFKPANYSPFVGQFFYQNEYKTANRPDIDVFLNFRIKSFKAFIRLENLNALNLQGSNVGFTHPNFSVDHYPGKGLWFRFGFWWSFVN</sequence>
<evidence type="ECO:0000256" key="1">
    <source>
        <dbReference type="SAM" id="SignalP"/>
    </source>
</evidence>
<evidence type="ECO:0000313" key="3">
    <source>
        <dbReference type="Proteomes" id="UP001560573"/>
    </source>
</evidence>
<name>A0ABV3ZC22_9BACT</name>
<dbReference type="Proteomes" id="UP001560573">
    <property type="component" value="Unassembled WGS sequence"/>
</dbReference>
<keyword evidence="3" id="KW-1185">Reference proteome</keyword>
<feature type="signal peptide" evidence="1">
    <location>
        <begin position="1"/>
        <end position="25"/>
    </location>
</feature>
<evidence type="ECO:0000313" key="2">
    <source>
        <dbReference type="EMBL" id="MEX6687388.1"/>
    </source>
</evidence>
<protein>
    <recommendedName>
        <fullName evidence="4">Porin</fullName>
    </recommendedName>
</protein>
<proteinExistence type="predicted"/>
<feature type="chain" id="PRO_5045217964" description="Porin" evidence="1">
    <location>
        <begin position="26"/>
        <end position="678"/>
    </location>
</feature>
<dbReference type="InterPro" id="IPR025631">
    <property type="entry name" value="Porin_10"/>
</dbReference>
<evidence type="ECO:0008006" key="4">
    <source>
        <dbReference type="Google" id="ProtNLM"/>
    </source>
</evidence>
<dbReference type="EMBL" id="JAULBC010000002">
    <property type="protein sequence ID" value="MEX6687388.1"/>
    <property type="molecule type" value="Genomic_DNA"/>
</dbReference>
<dbReference type="Pfam" id="PF14121">
    <property type="entry name" value="Porin_10"/>
    <property type="match status" value="1"/>
</dbReference>
<organism evidence="2 3">
    <name type="scientific">Danxiaibacter flavus</name>
    <dbReference type="NCBI Taxonomy" id="3049108"/>
    <lineage>
        <taxon>Bacteria</taxon>
        <taxon>Pseudomonadati</taxon>
        <taxon>Bacteroidota</taxon>
        <taxon>Chitinophagia</taxon>
        <taxon>Chitinophagales</taxon>
        <taxon>Chitinophagaceae</taxon>
        <taxon>Danxiaibacter</taxon>
    </lineage>
</organism>
<accession>A0ABV3ZC22</accession>
<comment type="caution">
    <text evidence="2">The sequence shown here is derived from an EMBL/GenBank/DDBJ whole genome shotgun (WGS) entry which is preliminary data.</text>
</comment>
<dbReference type="RefSeq" id="WP_369328793.1">
    <property type="nucleotide sequence ID" value="NZ_JAULBC010000002.1"/>
</dbReference>
<gene>
    <name evidence="2" type="ORF">QTN47_07780</name>
</gene>